<dbReference type="WBParaSite" id="TCLT_0001048401-mRNA-1">
    <property type="protein sequence ID" value="TCLT_0001048401-mRNA-1"/>
    <property type="gene ID" value="TCLT_0001048401"/>
</dbReference>
<protein>
    <submittedName>
        <fullName evidence="1 3">Uncharacterized protein</fullName>
    </submittedName>
</protein>
<name>A0A0N5DBC2_THECL</name>
<organism evidence="3">
    <name type="scientific">Thelazia callipaeda</name>
    <name type="common">Oriental eyeworm</name>
    <name type="synonym">Parasitic nematode</name>
    <dbReference type="NCBI Taxonomy" id="103827"/>
    <lineage>
        <taxon>Eukaryota</taxon>
        <taxon>Metazoa</taxon>
        <taxon>Ecdysozoa</taxon>
        <taxon>Nematoda</taxon>
        <taxon>Chromadorea</taxon>
        <taxon>Rhabditida</taxon>
        <taxon>Spirurina</taxon>
        <taxon>Spiruromorpha</taxon>
        <taxon>Thelazioidea</taxon>
        <taxon>Thelaziidae</taxon>
        <taxon>Thelazia</taxon>
    </lineage>
</organism>
<dbReference type="AlphaFoldDB" id="A0A0N5DBC2"/>
<proteinExistence type="predicted"/>
<keyword evidence="2" id="KW-1185">Reference proteome</keyword>
<reference evidence="1 2" key="2">
    <citation type="submission" date="2018-11" db="EMBL/GenBank/DDBJ databases">
        <authorList>
            <consortium name="Pathogen Informatics"/>
        </authorList>
    </citation>
    <scope>NUCLEOTIDE SEQUENCE [LARGE SCALE GENOMIC DNA]</scope>
</reference>
<accession>A0A0N5DBC2</accession>
<reference evidence="3" key="1">
    <citation type="submission" date="2017-02" db="UniProtKB">
        <authorList>
            <consortium name="WormBaseParasite"/>
        </authorList>
    </citation>
    <scope>IDENTIFICATION</scope>
</reference>
<gene>
    <name evidence="1" type="ORF">TCLT_LOCUS10473</name>
</gene>
<evidence type="ECO:0000313" key="1">
    <source>
        <dbReference type="EMBL" id="VDN08168.1"/>
    </source>
</evidence>
<dbReference type="Proteomes" id="UP000276776">
    <property type="component" value="Unassembled WGS sequence"/>
</dbReference>
<evidence type="ECO:0000313" key="2">
    <source>
        <dbReference type="Proteomes" id="UP000276776"/>
    </source>
</evidence>
<dbReference type="EMBL" id="UYYF01005126">
    <property type="protein sequence ID" value="VDN08168.1"/>
    <property type="molecule type" value="Genomic_DNA"/>
</dbReference>
<evidence type="ECO:0000313" key="3">
    <source>
        <dbReference type="WBParaSite" id="TCLT_0001048401-mRNA-1"/>
    </source>
</evidence>
<sequence>MRVWTHGVGNWPVGRGAAPVENQAMGREACREAIPVVVLIRFNLWYVTNGSLRDYSMFEILVGLQGLVPHLQKGRPDMIPTSGNGLSPQRVHKDNHRELLHCSEHEYVDW</sequence>